<evidence type="ECO:0000313" key="2">
    <source>
        <dbReference type="EMBL" id="MDZ8118888.1"/>
    </source>
</evidence>
<dbReference type="PROSITE" id="PS01162">
    <property type="entry name" value="QOR_ZETA_CRYSTAL"/>
    <property type="match status" value="1"/>
</dbReference>
<organism evidence="2 3">
    <name type="scientific">Pontiella agarivorans</name>
    <dbReference type="NCBI Taxonomy" id="3038953"/>
    <lineage>
        <taxon>Bacteria</taxon>
        <taxon>Pseudomonadati</taxon>
        <taxon>Kiritimatiellota</taxon>
        <taxon>Kiritimatiellia</taxon>
        <taxon>Kiritimatiellales</taxon>
        <taxon>Pontiellaceae</taxon>
        <taxon>Pontiella</taxon>
    </lineage>
</organism>
<reference evidence="2 3" key="1">
    <citation type="journal article" date="2024" name="Appl. Environ. Microbiol.">
        <title>Pontiella agarivorans sp. nov., a novel marine anaerobic bacterium capable of degrading macroalgal polysaccharides and fixing nitrogen.</title>
        <authorList>
            <person name="Liu N."/>
            <person name="Kivenson V."/>
            <person name="Peng X."/>
            <person name="Cui Z."/>
            <person name="Lankiewicz T.S."/>
            <person name="Gosselin K.M."/>
            <person name="English C.J."/>
            <person name="Blair E.M."/>
            <person name="O'Malley M.A."/>
            <person name="Valentine D.L."/>
        </authorList>
    </citation>
    <scope>NUCLEOTIDE SEQUENCE [LARGE SCALE GENOMIC DNA]</scope>
    <source>
        <strain evidence="2 3">NLcol2</strain>
    </source>
</reference>
<dbReference type="Pfam" id="PF13602">
    <property type="entry name" value="ADH_zinc_N_2"/>
    <property type="match status" value="1"/>
</dbReference>
<dbReference type="PANTHER" id="PTHR11695">
    <property type="entry name" value="ALCOHOL DEHYDROGENASE RELATED"/>
    <property type="match status" value="1"/>
</dbReference>
<dbReference type="InterPro" id="IPR002364">
    <property type="entry name" value="Quin_OxRdtase/zeta-crystal_CS"/>
</dbReference>
<dbReference type="InterPro" id="IPR020843">
    <property type="entry name" value="ER"/>
</dbReference>
<dbReference type="SUPFAM" id="SSF50129">
    <property type="entry name" value="GroES-like"/>
    <property type="match status" value="1"/>
</dbReference>
<evidence type="ECO:0000313" key="3">
    <source>
        <dbReference type="Proteomes" id="UP001290861"/>
    </source>
</evidence>
<gene>
    <name evidence="2" type="ORF">P9H32_09630</name>
</gene>
<dbReference type="GO" id="GO:0016491">
    <property type="term" value="F:oxidoreductase activity"/>
    <property type="evidence" value="ECO:0007669"/>
    <property type="project" value="UniProtKB-KW"/>
</dbReference>
<dbReference type="RefSeq" id="WP_322608681.1">
    <property type="nucleotide sequence ID" value="NZ_JARVCO010000010.1"/>
</dbReference>
<evidence type="ECO:0000259" key="1">
    <source>
        <dbReference type="SMART" id="SM00829"/>
    </source>
</evidence>
<dbReference type="Gene3D" id="3.40.50.720">
    <property type="entry name" value="NAD(P)-binding Rossmann-like Domain"/>
    <property type="match status" value="1"/>
</dbReference>
<dbReference type="Gene3D" id="3.90.180.10">
    <property type="entry name" value="Medium-chain alcohol dehydrogenases, catalytic domain"/>
    <property type="match status" value="1"/>
</dbReference>
<dbReference type="SMART" id="SM00829">
    <property type="entry name" value="PKS_ER"/>
    <property type="match status" value="1"/>
</dbReference>
<dbReference type="InterPro" id="IPR036291">
    <property type="entry name" value="NAD(P)-bd_dom_sf"/>
</dbReference>
<dbReference type="InterPro" id="IPR050700">
    <property type="entry name" value="YIM1/Zinc_Alcohol_DH_Fams"/>
</dbReference>
<dbReference type="SUPFAM" id="SSF51735">
    <property type="entry name" value="NAD(P)-binding Rossmann-fold domains"/>
    <property type="match status" value="1"/>
</dbReference>
<accession>A0ABU5MXM2</accession>
<keyword evidence="3" id="KW-1185">Reference proteome</keyword>
<proteinExistence type="predicted"/>
<dbReference type="CDD" id="cd05289">
    <property type="entry name" value="MDR_like_2"/>
    <property type="match status" value="1"/>
</dbReference>
<dbReference type="Pfam" id="PF08240">
    <property type="entry name" value="ADH_N"/>
    <property type="match status" value="1"/>
</dbReference>
<comment type="caution">
    <text evidence="2">The sequence shown here is derived from an EMBL/GenBank/DDBJ whole genome shotgun (WGS) entry which is preliminary data.</text>
</comment>
<feature type="domain" description="Enoyl reductase (ER)" evidence="1">
    <location>
        <begin position="10"/>
        <end position="312"/>
    </location>
</feature>
<name>A0ABU5MXM2_9BACT</name>
<dbReference type="InterPro" id="IPR011032">
    <property type="entry name" value="GroES-like_sf"/>
</dbReference>
<dbReference type="Proteomes" id="UP001290861">
    <property type="component" value="Unassembled WGS sequence"/>
</dbReference>
<keyword evidence="2" id="KW-0560">Oxidoreductase</keyword>
<dbReference type="PANTHER" id="PTHR11695:SF648">
    <property type="entry name" value="ZINC-BINDING OXIDOREDUCTASE"/>
    <property type="match status" value="1"/>
</dbReference>
<dbReference type="EMBL" id="JARVCO010000010">
    <property type="protein sequence ID" value="MDZ8118888.1"/>
    <property type="molecule type" value="Genomic_DNA"/>
</dbReference>
<protein>
    <submittedName>
        <fullName evidence="2">NADP-dependent oxidoreductase</fullName>
        <ecNumber evidence="2">1.-.-.-</ecNumber>
    </submittedName>
</protein>
<dbReference type="EC" id="1.-.-.-" evidence="2"/>
<dbReference type="InterPro" id="IPR013154">
    <property type="entry name" value="ADH-like_N"/>
</dbReference>
<sequence>MKAYVLHEAGGVENLVLSDIEKPEINANEVLVETKAISINPVDVKVRPHEEVLNMIMQTEERPVIIGWDIAGVVAETGTDVTGFKVGDKVFGMVNFPGHGKAYAEYVASPADHLAHMPENCSFEDAAATTLAALTALQVLQSRVKKDDRVLIHAGSGGVGHFAIQIAKNLGAQVITTSSAKNKDFCMAMGADEHIDYREVQFEEVLNNIDFVLDGMGGETLSKSIKVLKDGGGAVSLPVPDFPEDVIKEAEARHLNVEFILVTSNGTDMNTLKEMLEAGTLKPHVSKTFPFDQLQDAHRQLESGRTVGKAVVTV</sequence>